<feature type="transmembrane region" description="Helical" evidence="6">
    <location>
        <begin position="12"/>
        <end position="31"/>
    </location>
</feature>
<evidence type="ECO:0000256" key="1">
    <source>
        <dbReference type="ARBA" id="ARBA00022630"/>
    </source>
</evidence>
<evidence type="ECO:0000259" key="7">
    <source>
        <dbReference type="Pfam" id="PF01593"/>
    </source>
</evidence>
<keyword evidence="1" id="KW-0285">Flavoprotein</keyword>
<organism evidence="8">
    <name type="scientific">Symploca sp. SIO1C4</name>
    <dbReference type="NCBI Taxonomy" id="2607765"/>
    <lineage>
        <taxon>Bacteria</taxon>
        <taxon>Bacillati</taxon>
        <taxon>Cyanobacteriota</taxon>
        <taxon>Cyanophyceae</taxon>
        <taxon>Coleofasciculales</taxon>
        <taxon>Coleofasciculaceae</taxon>
        <taxon>Symploca</taxon>
    </lineage>
</organism>
<dbReference type="InterPro" id="IPR052206">
    <property type="entry name" value="Retinol_saturase"/>
</dbReference>
<dbReference type="GO" id="GO:0016491">
    <property type="term" value="F:oxidoreductase activity"/>
    <property type="evidence" value="ECO:0007669"/>
    <property type="project" value="InterPro"/>
</dbReference>
<dbReference type="InterPro" id="IPR036188">
    <property type="entry name" value="FAD/NAD-bd_sf"/>
</dbReference>
<proteinExistence type="predicted"/>
<keyword evidence="6" id="KW-0812">Transmembrane</keyword>
<dbReference type="InterPro" id="IPR002937">
    <property type="entry name" value="Amino_oxidase"/>
</dbReference>
<evidence type="ECO:0000313" key="8">
    <source>
        <dbReference type="EMBL" id="NER26652.1"/>
    </source>
</evidence>
<evidence type="ECO:0000256" key="3">
    <source>
        <dbReference type="ARBA" id="ARBA00022827"/>
    </source>
</evidence>
<dbReference type="AlphaFoldDB" id="A0A6B3N7Q2"/>
<keyword evidence="4" id="KW-0521">NADP</keyword>
<gene>
    <name evidence="8" type="ORF">F6J89_03225</name>
</gene>
<keyword evidence="5" id="KW-0520">NAD</keyword>
<protein>
    <submittedName>
        <fullName evidence="8">NAD(P)/FAD-dependent oxidoreductase</fullName>
    </submittedName>
</protein>
<evidence type="ECO:0000256" key="2">
    <source>
        <dbReference type="ARBA" id="ARBA00022729"/>
    </source>
</evidence>
<keyword evidence="2" id="KW-0732">Signal</keyword>
<name>A0A6B3N7Q2_9CYAN</name>
<evidence type="ECO:0000256" key="5">
    <source>
        <dbReference type="ARBA" id="ARBA00023027"/>
    </source>
</evidence>
<reference evidence="8" key="1">
    <citation type="submission" date="2019-11" db="EMBL/GenBank/DDBJ databases">
        <title>Genomic insights into an expanded diversity of filamentous marine cyanobacteria reveals the extraordinary biosynthetic potential of Moorea and Okeania.</title>
        <authorList>
            <person name="Ferreira Leao T."/>
            <person name="Wang M."/>
            <person name="Moss N."/>
            <person name="Da Silva R."/>
            <person name="Sanders J."/>
            <person name="Nurk S."/>
            <person name="Gurevich A."/>
            <person name="Humphrey G."/>
            <person name="Reher R."/>
            <person name="Zhu Q."/>
            <person name="Belda-Ferre P."/>
            <person name="Glukhov E."/>
            <person name="Rex R."/>
            <person name="Dorrestein P.C."/>
            <person name="Knight R."/>
            <person name="Pevzner P."/>
            <person name="Gerwick W.H."/>
            <person name="Gerwick L."/>
        </authorList>
    </citation>
    <scope>NUCLEOTIDE SEQUENCE</scope>
    <source>
        <strain evidence="8">SIO1C4</strain>
    </source>
</reference>
<keyword evidence="6" id="KW-1133">Transmembrane helix</keyword>
<dbReference type="PANTHER" id="PTHR46091:SF3">
    <property type="entry name" value="AMINE OXIDASE DOMAIN-CONTAINING PROTEIN"/>
    <property type="match status" value="1"/>
</dbReference>
<evidence type="ECO:0000256" key="6">
    <source>
        <dbReference type="SAM" id="Phobius"/>
    </source>
</evidence>
<keyword evidence="3" id="KW-0274">FAD</keyword>
<feature type="domain" description="Amine oxidase" evidence="7">
    <location>
        <begin position="22"/>
        <end position="512"/>
    </location>
</feature>
<keyword evidence="6" id="KW-0472">Membrane</keyword>
<dbReference type="EMBL" id="JAAHFQ010000041">
    <property type="protein sequence ID" value="NER26652.1"/>
    <property type="molecule type" value="Genomic_DNA"/>
</dbReference>
<accession>A0A6B3N7Q2</accession>
<dbReference type="SUPFAM" id="SSF51905">
    <property type="entry name" value="FAD/NAD(P)-binding domain"/>
    <property type="match status" value="1"/>
</dbReference>
<dbReference type="Gene3D" id="3.50.50.60">
    <property type="entry name" value="FAD/NAD(P)-binding domain"/>
    <property type="match status" value="2"/>
</dbReference>
<dbReference type="Pfam" id="PF01593">
    <property type="entry name" value="Amino_oxidase"/>
    <property type="match status" value="1"/>
</dbReference>
<sequence length="541" mass="60772">MKTTHTARDYDLILIGSGMGALTVASLMAQLRGKRVLVLERHFRAGGFTHSFSRKNFHWDVGIHYIGQMGEGSSIRSLFDLITGKGVQWSKMPEPFEKFVYPGLQFDLYGDKKRFIADVVQLFPAEEKAIRQYFQDISQAATAFFFHTMRQNGTSLFKLVGCFGKFWNSISLDLTTKEYLDSHFQNPQLKALLVSQWGDYGLPPAESPFVIHATVVSHYLQGGYYPVGGAGTIADSVQSIVEDRGGKFLLNRQVIEILRDRGKVAGVRVEKVNTPHKDEFEEYYAPVVVSNVGAANTYLKLIPPNYPIPFRESLAKFVQKHSPATNITVYLGLKDDPRKLGFQGENHWIYEKFDHDAIYEQRSSWIENGQPLQAYISFPSLKDPQAKAHTAEIITFADYDTFANWKNQQWRHRDAEYKALKQHISQALIDFVNKHYPGFADFVDYVEVSTPVTTEHFTAHPQGGIYGLPVTSERFQPENLPWTQVKTPLPGLYLTGADIYIGGIVPAVMSGVMTTSHLPDGISIPQAFTVAAKAGGELSNK</sequence>
<dbReference type="PANTHER" id="PTHR46091">
    <property type="entry name" value="BLR7054 PROTEIN"/>
    <property type="match status" value="1"/>
</dbReference>
<evidence type="ECO:0000256" key="4">
    <source>
        <dbReference type="ARBA" id="ARBA00022857"/>
    </source>
</evidence>
<comment type="caution">
    <text evidence="8">The sequence shown here is derived from an EMBL/GenBank/DDBJ whole genome shotgun (WGS) entry which is preliminary data.</text>
</comment>